<evidence type="ECO:0000313" key="2">
    <source>
        <dbReference type="Proteomes" id="UP000294192"/>
    </source>
</evidence>
<evidence type="ECO:0000313" key="1">
    <source>
        <dbReference type="EMBL" id="TCG10266.1"/>
    </source>
</evidence>
<dbReference type="RefSeq" id="WP_131599649.1">
    <property type="nucleotide sequence ID" value="NZ_PSZO01000094.1"/>
</dbReference>
<keyword evidence="2" id="KW-1185">Reference proteome</keyword>
<feature type="non-terminal residue" evidence="1">
    <location>
        <position position="286"/>
    </location>
</feature>
<reference evidence="1 2" key="1">
    <citation type="submission" date="2018-02" db="EMBL/GenBank/DDBJ databases">
        <title>Mycoplasma marinum and Mycoplasma todarodis sp. nov., moderately halophilic and psychrotolerant mycoplasmas isolated from cephalopods.</title>
        <authorList>
            <person name="Viver T."/>
        </authorList>
    </citation>
    <scope>NUCLEOTIDE SEQUENCE [LARGE SCALE GENOMIC DNA]</scope>
    <source>
        <strain evidence="1 2">PE</strain>
    </source>
</reference>
<organism evidence="1 2">
    <name type="scientific">Mycoplasma marinum</name>
    <dbReference type="NCBI Taxonomy" id="1937190"/>
    <lineage>
        <taxon>Bacteria</taxon>
        <taxon>Bacillati</taxon>
        <taxon>Mycoplasmatota</taxon>
        <taxon>Mollicutes</taxon>
        <taxon>Mycoplasmataceae</taxon>
        <taxon>Mycoplasma</taxon>
    </lineage>
</organism>
<proteinExistence type="predicted"/>
<accession>A0A4R0XI53</accession>
<dbReference type="OrthoDB" id="394445at2"/>
<protein>
    <submittedName>
        <fullName evidence="1">Uncharacterized protein</fullName>
    </submittedName>
</protein>
<dbReference type="AlphaFoldDB" id="A0A4R0XI53"/>
<sequence>MNFYKIKTPIIKKNYTNTTSCKFKGDLEFITNEHGIILDWKISFTKVFLDQYTTQSWFEKKTVAFARREELFEELGLKQIPRPNDKNNKIIELNKEQISIVNNFINNRSKYNSTIKNVVQLLKGNNPGGQAKNPGSAELILDNNSNANVFAILFDNLCLKKTQKESRRNLFDVYSISAKEISFESFVNLNSTLKKAFEYMQVSKDPTGFKIYLEQIETYYKKHNLVVQEVEKIIKKARSKYSVNIDNTITKLPFELKDKAQFQKAHIIDVHKLKMLIIEAKQENKG</sequence>
<dbReference type="NCBIfam" id="NF045952">
    <property type="entry name" value="MAG4270_fam"/>
    <property type="match status" value="1"/>
</dbReference>
<dbReference type="EMBL" id="PSZO01000094">
    <property type="protein sequence ID" value="TCG10266.1"/>
    <property type="molecule type" value="Genomic_DNA"/>
</dbReference>
<comment type="caution">
    <text evidence="1">The sequence shown here is derived from an EMBL/GenBank/DDBJ whole genome shotgun (WGS) entry which is preliminary data.</text>
</comment>
<gene>
    <name evidence="1" type="ORF">C4B24_04980</name>
</gene>
<name>A0A4R0XI53_9MOLU</name>
<dbReference type="Proteomes" id="UP000294192">
    <property type="component" value="Unassembled WGS sequence"/>
</dbReference>